<dbReference type="EMBL" id="JBJQOH010000003">
    <property type="protein sequence ID" value="KAL3692482.1"/>
    <property type="molecule type" value="Genomic_DNA"/>
</dbReference>
<dbReference type="Proteomes" id="UP001633002">
    <property type="component" value="Unassembled WGS sequence"/>
</dbReference>
<evidence type="ECO:0000313" key="2">
    <source>
        <dbReference type="EMBL" id="KAL3692482.1"/>
    </source>
</evidence>
<evidence type="ECO:0000313" key="3">
    <source>
        <dbReference type="Proteomes" id="UP001633002"/>
    </source>
</evidence>
<dbReference type="AlphaFoldDB" id="A0ABD3HPH4"/>
<feature type="region of interest" description="Disordered" evidence="1">
    <location>
        <begin position="246"/>
        <end position="382"/>
    </location>
</feature>
<feature type="compositionally biased region" description="Basic and acidic residues" evidence="1">
    <location>
        <begin position="331"/>
        <end position="342"/>
    </location>
</feature>
<accession>A0ABD3HPH4</accession>
<evidence type="ECO:0000256" key="1">
    <source>
        <dbReference type="SAM" id="MobiDB-lite"/>
    </source>
</evidence>
<keyword evidence="3" id="KW-1185">Reference proteome</keyword>
<reference evidence="2 3" key="1">
    <citation type="submission" date="2024-09" db="EMBL/GenBank/DDBJ databases">
        <title>Chromosome-scale assembly of Riccia sorocarpa.</title>
        <authorList>
            <person name="Paukszto L."/>
        </authorList>
    </citation>
    <scope>NUCLEOTIDE SEQUENCE [LARGE SCALE GENOMIC DNA]</scope>
    <source>
        <strain evidence="2">LP-2024</strain>
        <tissue evidence="2">Aerial parts of the thallus</tissue>
    </source>
</reference>
<gene>
    <name evidence="2" type="ORF">R1sor_006133</name>
</gene>
<organism evidence="2 3">
    <name type="scientific">Riccia sorocarpa</name>
    <dbReference type="NCBI Taxonomy" id="122646"/>
    <lineage>
        <taxon>Eukaryota</taxon>
        <taxon>Viridiplantae</taxon>
        <taxon>Streptophyta</taxon>
        <taxon>Embryophyta</taxon>
        <taxon>Marchantiophyta</taxon>
        <taxon>Marchantiopsida</taxon>
        <taxon>Marchantiidae</taxon>
        <taxon>Marchantiales</taxon>
        <taxon>Ricciaceae</taxon>
        <taxon>Riccia</taxon>
    </lineage>
</organism>
<feature type="compositionally biased region" description="Low complexity" evidence="1">
    <location>
        <begin position="68"/>
        <end position="83"/>
    </location>
</feature>
<comment type="caution">
    <text evidence="2">The sequence shown here is derived from an EMBL/GenBank/DDBJ whole genome shotgun (WGS) entry which is preliminary data.</text>
</comment>
<proteinExistence type="predicted"/>
<protein>
    <submittedName>
        <fullName evidence="2">Uncharacterized protein</fullName>
    </submittedName>
</protein>
<name>A0ABD3HPH4_9MARC</name>
<sequence>MATKNDFTFEPSRFGRGIGSSAEVHLLEEKNAVCEEAYSKDNLDGTEVCEEEREKIPVKSPAQTPSQSPAKTTPMAPSSSSTPAKLETLVKEFATAKSNVDLPHRGKPHEWTIAHWRKAFGQSDKDDECRIVWDTSVARLTVPEGVNPEELFSEKRPEKDKNGYKTRSYKDPLRRVLAESLMALFCPARMMYLVTHKVAFIERVVRKEKINWGAVFAQHVLHSLKTVNDGNPVYVGAFLIVGDYSSDEDDSSSDEEHQAVAPLVLAKDTEDEDEEDEGIPRPRGVHFSFDDATRRPKSSTSPNYSPLPTPQPKTKKRMCGEVSRAKKALRIGHEDTAKNREGNEDEESDEERDKGKQLLEEGVEVEIQEQGGGSASGKSTEA</sequence>
<feature type="region of interest" description="Disordered" evidence="1">
    <location>
        <begin position="41"/>
        <end position="83"/>
    </location>
</feature>